<organism evidence="15 16">
    <name type="scientific">Rhizopogon vinicolor AM-OR11-026</name>
    <dbReference type="NCBI Taxonomy" id="1314800"/>
    <lineage>
        <taxon>Eukaryota</taxon>
        <taxon>Fungi</taxon>
        <taxon>Dikarya</taxon>
        <taxon>Basidiomycota</taxon>
        <taxon>Agaricomycotina</taxon>
        <taxon>Agaricomycetes</taxon>
        <taxon>Agaricomycetidae</taxon>
        <taxon>Boletales</taxon>
        <taxon>Suillineae</taxon>
        <taxon>Rhizopogonaceae</taxon>
        <taxon>Rhizopogon</taxon>
    </lineage>
</organism>
<dbReference type="PRINTS" id="PR00463">
    <property type="entry name" value="EP450I"/>
</dbReference>
<keyword evidence="12" id="KW-0472">Membrane</keyword>
<comment type="subcellular location">
    <subcellularLocation>
        <location evidence="2">Membrane</location>
        <topology evidence="2">Single-pass membrane protein</topology>
    </subcellularLocation>
</comment>
<evidence type="ECO:0000256" key="5">
    <source>
        <dbReference type="ARBA" id="ARBA00022617"/>
    </source>
</evidence>
<dbReference type="PANTHER" id="PTHR46300:SF2">
    <property type="entry name" value="CYTOCHROME P450 MONOOXYGENASE ALNH-RELATED"/>
    <property type="match status" value="1"/>
</dbReference>
<dbReference type="InterPro" id="IPR002401">
    <property type="entry name" value="Cyt_P450_E_grp-I"/>
</dbReference>
<dbReference type="STRING" id="1314800.A0A1B7NGZ1"/>
<dbReference type="Proteomes" id="UP000092154">
    <property type="component" value="Unassembled WGS sequence"/>
</dbReference>
<evidence type="ECO:0000256" key="12">
    <source>
        <dbReference type="ARBA" id="ARBA00023136"/>
    </source>
</evidence>
<dbReference type="InterPro" id="IPR017972">
    <property type="entry name" value="Cyt_P450_CS"/>
</dbReference>
<keyword evidence="9 14" id="KW-0560">Oxidoreductase</keyword>
<name>A0A1B7NGZ1_9AGAM</name>
<dbReference type="EMBL" id="KV448128">
    <property type="protein sequence ID" value="OAX44080.1"/>
    <property type="molecule type" value="Genomic_DNA"/>
</dbReference>
<sequence>MDTIRVVIAIGAVSLVALLSIWTSKTKSSSLSLPPGPPRIPLLGNALDIDITKPHVTYAQWGHQYGDIIYSRLLGQDYIIVNSEKVARALSDARRSVVYAGRPQLSIYKLLGVESATSLIPYGDTWRVHRKLFHQTLRSDATVKYQALYMTKAIALVQNLLQDGAASNIGSILQAFTATTVLSLTYGYNIESQDHPVVKLVQKLNDILVKEGTAEKAALFETFPFVKYLPSWIPGLGFLERVATGGQLAKEVWNQPFEYTKGEVAAGTAPQSVVADFLTSNQENKDNGLHQELEATMKAAAATVYIAGAETSASVLHTFILAMILFPEVQEKARAQIDSVVGEDRLPTFGDRDSLPYIEAVICETMRWHPPVPLGIPHATTTEDVYQGFRIPKGAIIIFNGWAMSRDYINPDHFDPGRHLLPTGELSPNARMSGSPSFGFGRRVCPGRFFAEGVLWAAFVQILATLRFSKATDANGRPIEINPAFTNGVASHPAPFQLSITGTARAQLIDKRQRL</sequence>
<evidence type="ECO:0000256" key="1">
    <source>
        <dbReference type="ARBA" id="ARBA00001971"/>
    </source>
</evidence>
<accession>A0A1B7NGZ1</accession>
<evidence type="ECO:0000256" key="10">
    <source>
        <dbReference type="ARBA" id="ARBA00023004"/>
    </source>
</evidence>
<keyword evidence="11 14" id="KW-0503">Monooxygenase</keyword>
<protein>
    <submittedName>
        <fullName evidence="15">Cytochrome P450</fullName>
    </submittedName>
</protein>
<dbReference type="GO" id="GO:0020037">
    <property type="term" value="F:heme binding"/>
    <property type="evidence" value="ECO:0007669"/>
    <property type="project" value="InterPro"/>
</dbReference>
<evidence type="ECO:0000313" key="16">
    <source>
        <dbReference type="Proteomes" id="UP000092154"/>
    </source>
</evidence>
<evidence type="ECO:0000256" key="4">
    <source>
        <dbReference type="ARBA" id="ARBA00010617"/>
    </source>
</evidence>
<dbReference type="OrthoDB" id="2789670at2759"/>
<evidence type="ECO:0000256" key="6">
    <source>
        <dbReference type="ARBA" id="ARBA00022692"/>
    </source>
</evidence>
<dbReference type="SUPFAM" id="SSF48264">
    <property type="entry name" value="Cytochrome P450"/>
    <property type="match status" value="1"/>
</dbReference>
<evidence type="ECO:0000313" key="15">
    <source>
        <dbReference type="EMBL" id="OAX44080.1"/>
    </source>
</evidence>
<keyword evidence="16" id="KW-1185">Reference proteome</keyword>
<dbReference type="InterPro" id="IPR001128">
    <property type="entry name" value="Cyt_P450"/>
</dbReference>
<dbReference type="GO" id="GO:0016705">
    <property type="term" value="F:oxidoreductase activity, acting on paired donors, with incorporation or reduction of molecular oxygen"/>
    <property type="evidence" value="ECO:0007669"/>
    <property type="project" value="InterPro"/>
</dbReference>
<dbReference type="CDD" id="cd11065">
    <property type="entry name" value="CYP64-like"/>
    <property type="match status" value="1"/>
</dbReference>
<keyword evidence="5 13" id="KW-0349">Heme</keyword>
<evidence type="ECO:0000256" key="8">
    <source>
        <dbReference type="ARBA" id="ARBA00022989"/>
    </source>
</evidence>
<dbReference type="GO" id="GO:0005506">
    <property type="term" value="F:iron ion binding"/>
    <property type="evidence" value="ECO:0007669"/>
    <property type="project" value="InterPro"/>
</dbReference>
<dbReference type="InterPro" id="IPR050364">
    <property type="entry name" value="Cytochrome_P450_fung"/>
</dbReference>
<comment type="cofactor">
    <cofactor evidence="1 13">
        <name>heme</name>
        <dbReference type="ChEBI" id="CHEBI:30413"/>
    </cofactor>
</comment>
<keyword evidence="10 13" id="KW-0408">Iron</keyword>
<evidence type="ECO:0000256" key="2">
    <source>
        <dbReference type="ARBA" id="ARBA00004167"/>
    </source>
</evidence>
<comment type="similarity">
    <text evidence="4 14">Belongs to the cytochrome P450 family.</text>
</comment>
<dbReference type="InParanoid" id="A0A1B7NGZ1"/>
<dbReference type="GO" id="GO:0004497">
    <property type="term" value="F:monooxygenase activity"/>
    <property type="evidence" value="ECO:0007669"/>
    <property type="project" value="UniProtKB-KW"/>
</dbReference>
<reference evidence="15 16" key="1">
    <citation type="submission" date="2016-06" db="EMBL/GenBank/DDBJ databases">
        <title>Comparative genomics of the ectomycorrhizal sister species Rhizopogon vinicolor and Rhizopogon vesiculosus (Basidiomycota: Boletales) reveals a divergence of the mating type B locus.</title>
        <authorList>
            <consortium name="DOE Joint Genome Institute"/>
            <person name="Mujic A.B."/>
            <person name="Kuo A."/>
            <person name="Tritt A."/>
            <person name="Lipzen A."/>
            <person name="Chen C."/>
            <person name="Johnson J."/>
            <person name="Sharma A."/>
            <person name="Barry K."/>
            <person name="Grigoriev I.V."/>
            <person name="Spatafora J.W."/>
        </authorList>
    </citation>
    <scope>NUCLEOTIDE SEQUENCE [LARGE SCALE GENOMIC DNA]</scope>
    <source>
        <strain evidence="15 16">AM-OR11-026</strain>
    </source>
</reference>
<dbReference type="AlphaFoldDB" id="A0A1B7NGZ1"/>
<keyword evidence="7 13" id="KW-0479">Metal-binding</keyword>
<keyword evidence="6" id="KW-0812">Transmembrane</keyword>
<gene>
    <name evidence="15" type="ORF">K503DRAFT_765243</name>
</gene>
<dbReference type="PANTHER" id="PTHR46300">
    <property type="entry name" value="P450, PUTATIVE (EUROFUNG)-RELATED-RELATED"/>
    <property type="match status" value="1"/>
</dbReference>
<dbReference type="Pfam" id="PF00067">
    <property type="entry name" value="p450"/>
    <property type="match status" value="1"/>
</dbReference>
<proteinExistence type="inferred from homology"/>
<feature type="binding site" description="axial binding residue" evidence="13">
    <location>
        <position position="445"/>
    </location>
    <ligand>
        <name>heme</name>
        <dbReference type="ChEBI" id="CHEBI:30413"/>
    </ligand>
    <ligandPart>
        <name>Fe</name>
        <dbReference type="ChEBI" id="CHEBI:18248"/>
    </ligandPart>
</feature>
<evidence type="ECO:0000256" key="3">
    <source>
        <dbReference type="ARBA" id="ARBA00005179"/>
    </source>
</evidence>
<evidence type="ECO:0000256" key="11">
    <source>
        <dbReference type="ARBA" id="ARBA00023033"/>
    </source>
</evidence>
<keyword evidence="8" id="KW-1133">Transmembrane helix</keyword>
<comment type="pathway">
    <text evidence="3">Secondary metabolite biosynthesis.</text>
</comment>
<dbReference type="GO" id="GO:0016020">
    <property type="term" value="C:membrane"/>
    <property type="evidence" value="ECO:0007669"/>
    <property type="project" value="UniProtKB-SubCell"/>
</dbReference>
<evidence type="ECO:0000256" key="13">
    <source>
        <dbReference type="PIRSR" id="PIRSR602401-1"/>
    </source>
</evidence>
<evidence type="ECO:0000256" key="7">
    <source>
        <dbReference type="ARBA" id="ARBA00022723"/>
    </source>
</evidence>
<evidence type="ECO:0000256" key="9">
    <source>
        <dbReference type="ARBA" id="ARBA00023002"/>
    </source>
</evidence>
<evidence type="ECO:0000256" key="14">
    <source>
        <dbReference type="RuleBase" id="RU000461"/>
    </source>
</evidence>
<dbReference type="InterPro" id="IPR036396">
    <property type="entry name" value="Cyt_P450_sf"/>
</dbReference>
<dbReference type="Gene3D" id="1.10.630.10">
    <property type="entry name" value="Cytochrome P450"/>
    <property type="match status" value="1"/>
</dbReference>
<dbReference type="PROSITE" id="PS00086">
    <property type="entry name" value="CYTOCHROME_P450"/>
    <property type="match status" value="1"/>
</dbReference>